<accession>A0A101QJA8</accession>
<name>A0A101QJA8_STRCK</name>
<comment type="caution">
    <text evidence="2">The sequence shown here is derived from an EMBL/GenBank/DDBJ whole genome shotgun (WGS) entry which is preliminary data.</text>
</comment>
<gene>
    <name evidence="2" type="ORF">AQJ11_09510</name>
</gene>
<dbReference type="Proteomes" id="UP000053398">
    <property type="component" value="Unassembled WGS sequence"/>
</dbReference>
<dbReference type="RefSeq" id="WP_059262580.1">
    <property type="nucleotide sequence ID" value="NZ_KQ948353.1"/>
</dbReference>
<evidence type="ECO:0000313" key="3">
    <source>
        <dbReference type="Proteomes" id="UP000053398"/>
    </source>
</evidence>
<dbReference type="AlphaFoldDB" id="A0A101QJA8"/>
<dbReference type="Pfam" id="PF12294">
    <property type="entry name" value="DUF3626"/>
    <property type="match status" value="2"/>
</dbReference>
<proteinExistence type="predicted"/>
<organism evidence="2 3">
    <name type="scientific">Streptomyces corchorusii</name>
    <name type="common">Streptomyces chibaensis</name>
    <dbReference type="NCBI Taxonomy" id="1903"/>
    <lineage>
        <taxon>Bacteria</taxon>
        <taxon>Bacillati</taxon>
        <taxon>Actinomycetota</taxon>
        <taxon>Actinomycetes</taxon>
        <taxon>Kitasatosporales</taxon>
        <taxon>Streptomycetaceae</taxon>
        <taxon>Streptomyces</taxon>
    </lineage>
</organism>
<reference evidence="2 3" key="1">
    <citation type="submission" date="2015-10" db="EMBL/GenBank/DDBJ databases">
        <title>Draft genome sequence of Streptomyces corchorusii DSM 40340, type strain for the species Streptomyces corchorusii.</title>
        <authorList>
            <person name="Ruckert C."/>
            <person name="Winkler A."/>
            <person name="Kalinowski J."/>
            <person name="Kampfer P."/>
            <person name="Glaeser S."/>
        </authorList>
    </citation>
    <scope>NUCLEOTIDE SEQUENCE [LARGE SCALE GENOMIC DNA]</scope>
    <source>
        <strain evidence="2 3">DSM 40340</strain>
    </source>
</reference>
<feature type="region of interest" description="Disordered" evidence="1">
    <location>
        <begin position="282"/>
        <end position="328"/>
    </location>
</feature>
<sequence length="328" mass="34986">MDFRRGLPGLPRRARRALDHVAGTASGPPLDPGLRITLNFHPDRISGGLPILESLARDGAYHSQFVTGTSNGGLTAHPGGDRTRWESRIFGGAYDDADPAERPVYGALDFRRQSVGAAPRFGSSHLRLSGAALARATFCYPDSSTEPGDFGVAGAMPLIALAEADEQDALNDYIEAHVHGGVLLDRDVEALVLDASYRGTPVETAARRLPFPHVWHPGYRLTVTALRRHADYRGPRYADLGARIAERGLITPRVIGDAARSARYDLQDLKMVWHTLARFGSPEGAGTARLRPPPAVPPRQDTAAGPGGPAAPASPGAATVRTPPERNG</sequence>
<evidence type="ECO:0008006" key="4">
    <source>
        <dbReference type="Google" id="ProtNLM"/>
    </source>
</evidence>
<protein>
    <recommendedName>
        <fullName evidence="4">DUF3626 domain-containing protein</fullName>
    </recommendedName>
</protein>
<dbReference type="EMBL" id="LMWP01000008">
    <property type="protein sequence ID" value="KUN30940.1"/>
    <property type="molecule type" value="Genomic_DNA"/>
</dbReference>
<evidence type="ECO:0000313" key="2">
    <source>
        <dbReference type="EMBL" id="KUN30940.1"/>
    </source>
</evidence>
<evidence type="ECO:0000256" key="1">
    <source>
        <dbReference type="SAM" id="MobiDB-lite"/>
    </source>
</evidence>
<keyword evidence="3" id="KW-1185">Reference proteome</keyword>
<dbReference type="InterPro" id="IPR022074">
    <property type="entry name" value="DUF3626"/>
</dbReference>